<protein>
    <submittedName>
        <fullName evidence="1">Uncharacterized protein</fullName>
    </submittedName>
</protein>
<sequence>MTLILLDRHLICSLNFSLDNTPEPFDFALAPSSPSQNRAFANLVQVTAVSTLKVPSVPREERQRQFAAPSPPDSALSCALSSDLTNPAPIQLFRITSVFQLPKGTGTSRAISFPRA</sequence>
<gene>
    <name evidence="1" type="ORF">P8C59_007975</name>
</gene>
<dbReference type="AlphaFoldDB" id="A0AAD9I9U4"/>
<name>A0AAD9I9U4_9PEZI</name>
<reference evidence="1" key="1">
    <citation type="journal article" date="2023" name="Mol. Plant Microbe Interact.">
        <title>Elucidating the Obligate Nature and Biological Capacity of an Invasive Fungal Corn Pathogen.</title>
        <authorList>
            <person name="MacCready J.S."/>
            <person name="Roggenkamp E.M."/>
            <person name="Gdanetz K."/>
            <person name="Chilvers M.I."/>
        </authorList>
    </citation>
    <scope>NUCLEOTIDE SEQUENCE</scope>
    <source>
        <strain evidence="1">PM02</strain>
    </source>
</reference>
<dbReference type="Proteomes" id="UP001217918">
    <property type="component" value="Unassembled WGS sequence"/>
</dbReference>
<evidence type="ECO:0000313" key="1">
    <source>
        <dbReference type="EMBL" id="KAK2073721.1"/>
    </source>
</evidence>
<accession>A0AAD9I9U4</accession>
<dbReference type="EMBL" id="JAQQPM010000007">
    <property type="protein sequence ID" value="KAK2073721.1"/>
    <property type="molecule type" value="Genomic_DNA"/>
</dbReference>
<evidence type="ECO:0000313" key="2">
    <source>
        <dbReference type="Proteomes" id="UP001217918"/>
    </source>
</evidence>
<keyword evidence="2" id="KW-1185">Reference proteome</keyword>
<comment type="caution">
    <text evidence="1">The sequence shown here is derived from an EMBL/GenBank/DDBJ whole genome shotgun (WGS) entry which is preliminary data.</text>
</comment>
<organism evidence="1 2">
    <name type="scientific">Phyllachora maydis</name>
    <dbReference type="NCBI Taxonomy" id="1825666"/>
    <lineage>
        <taxon>Eukaryota</taxon>
        <taxon>Fungi</taxon>
        <taxon>Dikarya</taxon>
        <taxon>Ascomycota</taxon>
        <taxon>Pezizomycotina</taxon>
        <taxon>Sordariomycetes</taxon>
        <taxon>Sordariomycetidae</taxon>
        <taxon>Phyllachorales</taxon>
        <taxon>Phyllachoraceae</taxon>
        <taxon>Phyllachora</taxon>
    </lineage>
</organism>
<proteinExistence type="predicted"/>